<dbReference type="EMBL" id="UOEW01000210">
    <property type="protein sequence ID" value="VAW38628.1"/>
    <property type="molecule type" value="Genomic_DNA"/>
</dbReference>
<dbReference type="InterPro" id="IPR036291">
    <property type="entry name" value="NAD(P)-bd_dom_sf"/>
</dbReference>
<name>A0A3B0V500_9ZZZZ</name>
<dbReference type="Gene3D" id="3.40.50.720">
    <property type="entry name" value="NAD(P)-binding Rossmann-like Domain"/>
    <property type="match status" value="1"/>
</dbReference>
<dbReference type="AlphaFoldDB" id="A0A3B0V500"/>
<reference evidence="1" key="1">
    <citation type="submission" date="2018-06" db="EMBL/GenBank/DDBJ databases">
        <authorList>
            <person name="Zhirakovskaya E."/>
        </authorList>
    </citation>
    <scope>NUCLEOTIDE SEQUENCE</scope>
</reference>
<proteinExistence type="predicted"/>
<accession>A0A3B0V500</accession>
<dbReference type="GO" id="GO:0004316">
    <property type="term" value="F:3-oxoacyl-[acyl-carrier-protein] reductase (NADPH) activity"/>
    <property type="evidence" value="ECO:0007669"/>
    <property type="project" value="UniProtKB-EC"/>
</dbReference>
<dbReference type="EC" id="1.1.1.100" evidence="1"/>
<organism evidence="1">
    <name type="scientific">hydrothermal vent metagenome</name>
    <dbReference type="NCBI Taxonomy" id="652676"/>
    <lineage>
        <taxon>unclassified sequences</taxon>
        <taxon>metagenomes</taxon>
        <taxon>ecological metagenomes</taxon>
    </lineage>
</organism>
<sequence>MDKLGIQCQFLQLSIRDRAACKQILEEGIAKHGSYYGVICNTGITQDSAFPALSDDNWDAVSQSQGMPLHLHSELLSGTRGYLKFNDFTVTHDLSSYGFTYF</sequence>
<protein>
    <submittedName>
        <fullName evidence="1">3-oxoacyl-[ACP] reductase</fullName>
        <ecNumber evidence="1">1.1.1.100</ecNumber>
    </submittedName>
</protein>
<keyword evidence="1" id="KW-0560">Oxidoreductase</keyword>
<gene>
    <name evidence="1" type="ORF">MNBD_GAMMA01-154</name>
</gene>
<dbReference type="SUPFAM" id="SSF51735">
    <property type="entry name" value="NAD(P)-binding Rossmann-fold domains"/>
    <property type="match status" value="1"/>
</dbReference>
<evidence type="ECO:0000313" key="1">
    <source>
        <dbReference type="EMBL" id="VAW38628.1"/>
    </source>
</evidence>